<accession>A0ABU3GNL0</accession>
<sequence>MRSSPRVDDPLGGCDTVAAPDHTPSRKKTMTTAPYELRPLTVPASVDAPDAADFLAMVDVRNEIYREISDNDDEAATAAQLLPHFQENPDNDKRSWIVIVGDDVVGRVIVDIPAEAGSQVAYWIIELLERVQGRGIGSELLGVVEDTARKAGRTVLESWAEHPEPHPGAPTERLAAPTGFGTIPLDRPARYYRRHGHTLEQVDRKSILEIEPSLSTVTAMQAEALVHAAGYRVEQWTLPVPDRYRESFAWAKSRMSTDAPAAGLEVDEEVWDLERLGRHEARYLEAGQTVLVTAAVHEASGQVVAFNELCSGADPTATSQQMDTLVLREHRGHRLGQLIKCAGILRWREIAPQSPRIITWNAEENRPMLSINEAIGFAPAAYIGAWKKVFG</sequence>
<dbReference type="Proteomes" id="UP001262835">
    <property type="component" value="Unassembled WGS sequence"/>
</dbReference>
<dbReference type="InterPro" id="IPR000182">
    <property type="entry name" value="GNAT_dom"/>
</dbReference>
<dbReference type="EMBL" id="JAUZVT010000002">
    <property type="protein sequence ID" value="MDT3331154.1"/>
    <property type="molecule type" value="Genomic_DNA"/>
</dbReference>
<organism evidence="3 4">
    <name type="scientific">Microbacterium aquilitoris</name>
    <dbReference type="NCBI Taxonomy" id="3067307"/>
    <lineage>
        <taxon>Bacteria</taxon>
        <taxon>Bacillati</taxon>
        <taxon>Actinomycetota</taxon>
        <taxon>Actinomycetes</taxon>
        <taxon>Micrococcales</taxon>
        <taxon>Microbacteriaceae</taxon>
        <taxon>Microbacterium</taxon>
    </lineage>
</organism>
<dbReference type="SUPFAM" id="SSF55729">
    <property type="entry name" value="Acyl-CoA N-acyltransferases (Nat)"/>
    <property type="match status" value="2"/>
</dbReference>
<evidence type="ECO:0000259" key="2">
    <source>
        <dbReference type="PROSITE" id="PS51186"/>
    </source>
</evidence>
<proteinExistence type="predicted"/>
<dbReference type="PROSITE" id="PS51186">
    <property type="entry name" value="GNAT"/>
    <property type="match status" value="1"/>
</dbReference>
<name>A0ABU3GNL0_9MICO</name>
<dbReference type="Gene3D" id="3.40.630.30">
    <property type="match status" value="1"/>
</dbReference>
<protein>
    <submittedName>
        <fullName evidence="3">GNAT family N-acetyltransferase</fullName>
    </submittedName>
</protein>
<evidence type="ECO:0000256" key="1">
    <source>
        <dbReference type="SAM" id="MobiDB-lite"/>
    </source>
</evidence>
<dbReference type="InterPro" id="IPR016181">
    <property type="entry name" value="Acyl_CoA_acyltransferase"/>
</dbReference>
<dbReference type="Pfam" id="PF00583">
    <property type="entry name" value="Acetyltransf_1"/>
    <property type="match status" value="1"/>
</dbReference>
<evidence type="ECO:0000313" key="3">
    <source>
        <dbReference type="EMBL" id="MDT3331154.1"/>
    </source>
</evidence>
<feature type="region of interest" description="Disordered" evidence="1">
    <location>
        <begin position="1"/>
        <end position="32"/>
    </location>
</feature>
<dbReference type="CDD" id="cd04301">
    <property type="entry name" value="NAT_SF"/>
    <property type="match status" value="1"/>
</dbReference>
<reference evidence="3 4" key="1">
    <citation type="submission" date="2023-08" db="EMBL/GenBank/DDBJ databases">
        <title>Microbacterium aquilitoris sp. nov. and Microbacterium gwkjibeachense sp. nov., isolated from beach.</title>
        <authorList>
            <person name="Lee S.D."/>
            <person name="Yang H."/>
            <person name="Kim I."/>
        </authorList>
    </citation>
    <scope>NUCLEOTIDE SEQUENCE [LARGE SCALE GENOMIC DNA]</scope>
    <source>
        <strain evidence="3 4">KSW-18</strain>
    </source>
</reference>
<evidence type="ECO:0000313" key="4">
    <source>
        <dbReference type="Proteomes" id="UP001262835"/>
    </source>
</evidence>
<comment type="caution">
    <text evidence="3">The sequence shown here is derived from an EMBL/GenBank/DDBJ whole genome shotgun (WGS) entry which is preliminary data.</text>
</comment>
<feature type="domain" description="N-acetyltransferase" evidence="2">
    <location>
        <begin position="35"/>
        <end position="223"/>
    </location>
</feature>
<keyword evidence="4" id="KW-1185">Reference proteome</keyword>
<gene>
    <name evidence="3" type="ORF">Q9S78_10775</name>
</gene>